<dbReference type="Proteomes" id="UP000272942">
    <property type="component" value="Unassembled WGS sequence"/>
</dbReference>
<evidence type="ECO:0000256" key="1">
    <source>
        <dbReference type="SAM" id="MobiDB-lite"/>
    </source>
</evidence>
<reference evidence="4" key="1">
    <citation type="submission" date="2016-06" db="UniProtKB">
        <authorList>
            <consortium name="WormBaseParasite"/>
        </authorList>
    </citation>
    <scope>IDENTIFICATION</scope>
</reference>
<name>A0A183BCS7_9TREM</name>
<feature type="compositionally biased region" description="Polar residues" evidence="1">
    <location>
        <begin position="29"/>
        <end position="60"/>
    </location>
</feature>
<dbReference type="AlphaFoldDB" id="A0A183BCS7"/>
<reference evidence="2 3" key="2">
    <citation type="submission" date="2018-11" db="EMBL/GenBank/DDBJ databases">
        <authorList>
            <consortium name="Pathogen Informatics"/>
        </authorList>
    </citation>
    <scope>NUCLEOTIDE SEQUENCE [LARGE SCALE GENOMIC DNA]</scope>
    <source>
        <strain evidence="2 3">Egypt</strain>
    </source>
</reference>
<dbReference type="WBParaSite" id="ECPE_0001705601-mRNA-1">
    <property type="protein sequence ID" value="ECPE_0001705601-mRNA-1"/>
    <property type="gene ID" value="ECPE_0001705601"/>
</dbReference>
<evidence type="ECO:0000313" key="4">
    <source>
        <dbReference type="WBParaSite" id="ECPE_0001705601-mRNA-1"/>
    </source>
</evidence>
<evidence type="ECO:0000313" key="2">
    <source>
        <dbReference type="EMBL" id="VDP94287.1"/>
    </source>
</evidence>
<evidence type="ECO:0000313" key="3">
    <source>
        <dbReference type="Proteomes" id="UP000272942"/>
    </source>
</evidence>
<dbReference type="EMBL" id="UZAN01067009">
    <property type="protein sequence ID" value="VDP94287.1"/>
    <property type="molecule type" value="Genomic_DNA"/>
</dbReference>
<protein>
    <submittedName>
        <fullName evidence="2 4">Uncharacterized protein</fullName>
    </submittedName>
</protein>
<accession>A0A183BCS7</accession>
<proteinExistence type="predicted"/>
<sequence length="124" mass="13170">MPPALRDHTAALLSKWRQDAPAPCISSIAEQSATSSTQSPADITDSSADSQSNTAASLVNNAAAHDDGLDALPPTPPPNLLFRLYQNSDNGSRELLCNFLQTSSSLSPLAAPKRRRTGRRGTNR</sequence>
<dbReference type="OrthoDB" id="1630758at2759"/>
<gene>
    <name evidence="2" type="ORF">ECPE_LOCUS17012</name>
</gene>
<keyword evidence="3" id="KW-1185">Reference proteome</keyword>
<feature type="region of interest" description="Disordered" evidence="1">
    <location>
        <begin position="29"/>
        <end position="85"/>
    </location>
</feature>
<organism evidence="4">
    <name type="scientific">Echinostoma caproni</name>
    <dbReference type="NCBI Taxonomy" id="27848"/>
    <lineage>
        <taxon>Eukaryota</taxon>
        <taxon>Metazoa</taxon>
        <taxon>Spiralia</taxon>
        <taxon>Lophotrochozoa</taxon>
        <taxon>Platyhelminthes</taxon>
        <taxon>Trematoda</taxon>
        <taxon>Digenea</taxon>
        <taxon>Plagiorchiida</taxon>
        <taxon>Echinostomata</taxon>
        <taxon>Echinostomatoidea</taxon>
        <taxon>Echinostomatidae</taxon>
        <taxon>Echinostoma</taxon>
    </lineage>
</organism>